<dbReference type="Proteomes" id="UP000276133">
    <property type="component" value="Unassembled WGS sequence"/>
</dbReference>
<keyword evidence="2" id="KW-1185">Reference proteome</keyword>
<evidence type="ECO:0000313" key="2">
    <source>
        <dbReference type="Proteomes" id="UP000276133"/>
    </source>
</evidence>
<dbReference type="EMBL" id="REGN01006005">
    <property type="protein sequence ID" value="RNA11250.1"/>
    <property type="molecule type" value="Genomic_DNA"/>
</dbReference>
<accession>A0A3M7QIS4</accession>
<gene>
    <name evidence="1" type="ORF">BpHYR1_008750</name>
</gene>
<comment type="caution">
    <text evidence="1">The sequence shown here is derived from an EMBL/GenBank/DDBJ whole genome shotgun (WGS) entry which is preliminary data.</text>
</comment>
<organism evidence="1 2">
    <name type="scientific">Brachionus plicatilis</name>
    <name type="common">Marine rotifer</name>
    <name type="synonym">Brachionus muelleri</name>
    <dbReference type="NCBI Taxonomy" id="10195"/>
    <lineage>
        <taxon>Eukaryota</taxon>
        <taxon>Metazoa</taxon>
        <taxon>Spiralia</taxon>
        <taxon>Gnathifera</taxon>
        <taxon>Rotifera</taxon>
        <taxon>Eurotatoria</taxon>
        <taxon>Monogononta</taxon>
        <taxon>Pseudotrocha</taxon>
        <taxon>Ploima</taxon>
        <taxon>Brachionidae</taxon>
        <taxon>Brachionus</taxon>
    </lineage>
</organism>
<protein>
    <submittedName>
        <fullName evidence="1">Uncharacterized protein</fullName>
    </submittedName>
</protein>
<sequence>MPLKFIQGNTGKSILSFENNLYYRQRQNEMRNHFKKCVNEQCLTVFPSVPITIESECKTENRFPANFGRTFLDPKIRKIFLLPRN</sequence>
<reference evidence="1 2" key="1">
    <citation type="journal article" date="2018" name="Sci. Rep.">
        <title>Genomic signatures of local adaptation to the degree of environmental predictability in rotifers.</title>
        <authorList>
            <person name="Franch-Gras L."/>
            <person name="Hahn C."/>
            <person name="Garcia-Roger E.M."/>
            <person name="Carmona M.J."/>
            <person name="Serra M."/>
            <person name="Gomez A."/>
        </authorList>
    </citation>
    <scope>NUCLEOTIDE SEQUENCE [LARGE SCALE GENOMIC DNA]</scope>
    <source>
        <strain evidence="1">HYR1</strain>
    </source>
</reference>
<dbReference type="AlphaFoldDB" id="A0A3M7QIS4"/>
<evidence type="ECO:0000313" key="1">
    <source>
        <dbReference type="EMBL" id="RNA11250.1"/>
    </source>
</evidence>
<name>A0A3M7QIS4_BRAPC</name>
<proteinExistence type="predicted"/>